<protein>
    <submittedName>
        <fullName evidence="2">Uncharacterized protein</fullName>
    </submittedName>
</protein>
<dbReference type="SUPFAM" id="SSF52047">
    <property type="entry name" value="RNI-like"/>
    <property type="match status" value="1"/>
</dbReference>
<proteinExistence type="predicted"/>
<dbReference type="Gene3D" id="3.80.10.10">
    <property type="entry name" value="Ribonuclease Inhibitor"/>
    <property type="match status" value="1"/>
</dbReference>
<dbReference type="InterPro" id="IPR032675">
    <property type="entry name" value="LRR_dom_sf"/>
</dbReference>
<dbReference type="EMBL" id="JADGMS010000011">
    <property type="protein sequence ID" value="KAF9672106.1"/>
    <property type="molecule type" value="Genomic_DNA"/>
</dbReference>
<feature type="compositionally biased region" description="Polar residues" evidence="1">
    <location>
        <begin position="313"/>
        <end position="325"/>
    </location>
</feature>
<sequence>MKVEHHQGRDLLQSDGIVASTSYIKSLPLKIFFPSRFPARKALRFTSFSLPCSLTTLCLSKTPICFLPESIKDLSTLHNLHLYKCKKLQTLPELPSNLDSLNVSYCYSLRRIANPIPLIFASGCDQLVQLQDWIKLKLIKKADSHIFRIMDMFIIQMQPRKFEIQFTDNIFNVLLYVDEMLRWFCREEEEDGLIQNEFVEYFSFQISLPAAPQICGFDLFIRFPHTSEFKHVELIIKNETKVRSWTFYPTLLSIEKVKKFQYLWISHWKWRADHPTFDNGDKVSVSMLPHGIQRIQRVGVRWLYEEDGSDDNIQSNNEVITSHSSSSDREGITTHSNGDDDDVHRAKAEIASYIFRNYYCPLLVNSDTMEVTRWYFEKKDREVIEQ</sequence>
<dbReference type="OrthoDB" id="814916at2759"/>
<comment type="caution">
    <text evidence="2">The sequence shown here is derived from an EMBL/GenBank/DDBJ whole genome shotgun (WGS) entry which is preliminary data.</text>
</comment>
<feature type="region of interest" description="Disordered" evidence="1">
    <location>
        <begin position="313"/>
        <end position="341"/>
    </location>
</feature>
<dbReference type="Proteomes" id="UP000657918">
    <property type="component" value="Chromosome 11"/>
</dbReference>
<dbReference type="AlphaFoldDB" id="A0A835JMW9"/>
<evidence type="ECO:0000313" key="2">
    <source>
        <dbReference type="EMBL" id="KAF9672106.1"/>
    </source>
</evidence>
<reference evidence="2 3" key="1">
    <citation type="submission" date="2020-10" db="EMBL/GenBank/DDBJ databases">
        <title>Plant Genome Project.</title>
        <authorList>
            <person name="Zhang R.-G."/>
        </authorList>
    </citation>
    <scope>NUCLEOTIDE SEQUENCE [LARGE SCALE GENOMIC DNA]</scope>
    <source>
        <strain evidence="2">FAFU-HL-1</strain>
        <tissue evidence="2">Leaf</tissue>
    </source>
</reference>
<keyword evidence="3" id="KW-1185">Reference proteome</keyword>
<organism evidence="2 3">
    <name type="scientific">Salix dunnii</name>
    <dbReference type="NCBI Taxonomy" id="1413687"/>
    <lineage>
        <taxon>Eukaryota</taxon>
        <taxon>Viridiplantae</taxon>
        <taxon>Streptophyta</taxon>
        <taxon>Embryophyta</taxon>
        <taxon>Tracheophyta</taxon>
        <taxon>Spermatophyta</taxon>
        <taxon>Magnoliopsida</taxon>
        <taxon>eudicotyledons</taxon>
        <taxon>Gunneridae</taxon>
        <taxon>Pentapetalae</taxon>
        <taxon>rosids</taxon>
        <taxon>fabids</taxon>
        <taxon>Malpighiales</taxon>
        <taxon>Salicaceae</taxon>
        <taxon>Saliceae</taxon>
        <taxon>Salix</taxon>
    </lineage>
</organism>
<accession>A0A835JMW9</accession>
<evidence type="ECO:0000313" key="3">
    <source>
        <dbReference type="Proteomes" id="UP000657918"/>
    </source>
</evidence>
<name>A0A835JMW9_9ROSI</name>
<evidence type="ECO:0000256" key="1">
    <source>
        <dbReference type="SAM" id="MobiDB-lite"/>
    </source>
</evidence>
<gene>
    <name evidence="2" type="ORF">SADUNF_Sadunf11G0006200</name>
</gene>